<dbReference type="Gene3D" id="1.10.10.10">
    <property type="entry name" value="Winged helix-like DNA-binding domain superfamily/Winged helix DNA-binding domain"/>
    <property type="match status" value="1"/>
</dbReference>
<organism evidence="3 4">
    <name type="scientific">Proteiniborus ethanoligenes</name>
    <dbReference type="NCBI Taxonomy" id="415015"/>
    <lineage>
        <taxon>Bacteria</taxon>
        <taxon>Bacillati</taxon>
        <taxon>Bacillota</taxon>
        <taxon>Clostridia</taxon>
        <taxon>Eubacteriales</taxon>
        <taxon>Proteiniborus</taxon>
    </lineage>
</organism>
<sequence>MKSRFSTLKKELIETNKNGISLELRLIFFFLIFLITIMLGISLILVSTGVFDASMKENTALFEKELSHIYNKIYVDFSNISLSSISLAEQLSMSIENTLLENGISPDKLSQNPHLLNTILSKEYDNLLQGLKTTKSSGVFLILDATINPNIEGSEDSRAGLFLKNLEATAVNSVYYDIRYMRGPAAIGRSNGMTFLPQWKMEFDVKDADFFTVPMYTAEKSNLSLSRLYYWCPKTRFDNSDSAMLCSVPLIASDGTVMGVAGYEIRTMLFKLIYSPHSSIQNPIFCMLSPSDHTYLYMEKGMFAGNYSVSNAIPTTNMKVVSKENELNQYICANNNSYFGLDKKIQLYSTGSPYEEKEWSVVLLVPEADMNEYISEQNKTIILLLVLLTAICIILSVLISHKYLYPVIEAFDTIKMKKLSEHKKTKIPEIDDLIEYLEKQDDKAEKINVDSAAHNTTMFENFVENIKTLSFAEKAVFDLYLKEHTAQEIAKILCLSINTIKTHNKRIYMKLNVSSRKELLVYIQMMNELNENTY</sequence>
<dbReference type="OrthoDB" id="9789465at2"/>
<feature type="transmembrane region" description="Helical" evidence="1">
    <location>
        <begin position="26"/>
        <end position="51"/>
    </location>
</feature>
<name>A0A1H3Q4U6_9FIRM</name>
<evidence type="ECO:0000313" key="3">
    <source>
        <dbReference type="EMBL" id="SDZ08273.1"/>
    </source>
</evidence>
<dbReference type="GO" id="GO:0003677">
    <property type="term" value="F:DNA binding"/>
    <property type="evidence" value="ECO:0007669"/>
    <property type="project" value="InterPro"/>
</dbReference>
<proteinExistence type="predicted"/>
<keyword evidence="1" id="KW-0812">Transmembrane</keyword>
<accession>A0A1H3Q4U6</accession>
<keyword evidence="1" id="KW-0472">Membrane</keyword>
<dbReference type="InterPro" id="IPR000792">
    <property type="entry name" value="Tscrpt_reg_LuxR_C"/>
</dbReference>
<dbReference type="AlphaFoldDB" id="A0A1H3Q4U6"/>
<protein>
    <submittedName>
        <fullName evidence="3">Regulatory protein, luxR family</fullName>
    </submittedName>
</protein>
<dbReference type="Proteomes" id="UP000198625">
    <property type="component" value="Unassembled WGS sequence"/>
</dbReference>
<dbReference type="RefSeq" id="WP_091730068.1">
    <property type="nucleotide sequence ID" value="NZ_FNQE01000018.1"/>
</dbReference>
<dbReference type="CDD" id="cd06170">
    <property type="entry name" value="LuxR_C_like"/>
    <property type="match status" value="1"/>
</dbReference>
<keyword evidence="4" id="KW-1185">Reference proteome</keyword>
<dbReference type="SUPFAM" id="SSF46894">
    <property type="entry name" value="C-terminal effector domain of the bipartite response regulators"/>
    <property type="match status" value="1"/>
</dbReference>
<dbReference type="Pfam" id="PF00196">
    <property type="entry name" value="GerE"/>
    <property type="match status" value="1"/>
</dbReference>
<gene>
    <name evidence="3" type="ORF">SAMN05660462_01789</name>
</gene>
<dbReference type="STRING" id="415015.SAMN05660462_01789"/>
<feature type="domain" description="HTH luxR-type" evidence="2">
    <location>
        <begin position="462"/>
        <end position="527"/>
    </location>
</feature>
<keyword evidence="1" id="KW-1133">Transmembrane helix</keyword>
<reference evidence="3 4" key="1">
    <citation type="submission" date="2016-10" db="EMBL/GenBank/DDBJ databases">
        <authorList>
            <person name="de Groot N.N."/>
        </authorList>
    </citation>
    <scope>NUCLEOTIDE SEQUENCE [LARGE SCALE GENOMIC DNA]</scope>
    <source>
        <strain evidence="3 4">DSM 21650</strain>
    </source>
</reference>
<dbReference type="EMBL" id="FNQE01000018">
    <property type="protein sequence ID" value="SDZ08273.1"/>
    <property type="molecule type" value="Genomic_DNA"/>
</dbReference>
<dbReference type="SMART" id="SM00421">
    <property type="entry name" value="HTH_LUXR"/>
    <property type="match status" value="1"/>
</dbReference>
<dbReference type="InterPro" id="IPR016032">
    <property type="entry name" value="Sig_transdc_resp-reg_C-effctor"/>
</dbReference>
<feature type="transmembrane region" description="Helical" evidence="1">
    <location>
        <begin position="381"/>
        <end position="399"/>
    </location>
</feature>
<evidence type="ECO:0000256" key="1">
    <source>
        <dbReference type="SAM" id="Phobius"/>
    </source>
</evidence>
<dbReference type="PROSITE" id="PS50043">
    <property type="entry name" value="HTH_LUXR_2"/>
    <property type="match status" value="1"/>
</dbReference>
<dbReference type="InterPro" id="IPR036388">
    <property type="entry name" value="WH-like_DNA-bd_sf"/>
</dbReference>
<evidence type="ECO:0000313" key="4">
    <source>
        <dbReference type="Proteomes" id="UP000198625"/>
    </source>
</evidence>
<evidence type="ECO:0000259" key="2">
    <source>
        <dbReference type="PROSITE" id="PS50043"/>
    </source>
</evidence>
<dbReference type="GO" id="GO:0006355">
    <property type="term" value="P:regulation of DNA-templated transcription"/>
    <property type="evidence" value="ECO:0007669"/>
    <property type="project" value="InterPro"/>
</dbReference>